<dbReference type="PANTHER" id="PTHR48082:SF2">
    <property type="entry name" value="ATP SYNTHASE SUBUNIT ALPHA, MITOCHONDRIAL"/>
    <property type="match status" value="1"/>
</dbReference>
<sequence length="309" mass="34359">MSDRNELSTLLDDAFTTFDRVIKEHHYEPTVHETGIVKFAGRGVVLVDGLPGVKSEEMLIFPGNIYGMVFNLDPEEVGVVMLSKSDDLKAGSRVTRTGKVMDVPVGEALLGRVVDPTARPLDSGGQVNTLERKPIEREAPAIMDREPVTVPLQTGLKVVDALIPIGRGQRELILGDRQTGKTAIALDTIINQKDKNVVCVYCAIGQRSSSVAKLIEDLHRHEAMEYTIVVSTSGEDPPGMKFIAPYAATSMAEYFMEKGRDVLIVYDDLTNHAIAYRELSLLLRRLREEKLFQEMFFIYIPVSLNVLRN</sequence>
<dbReference type="PATRIC" id="fig|237368.3.peg.1501"/>
<evidence type="ECO:0000256" key="5">
    <source>
        <dbReference type="ARBA" id="ARBA00022840"/>
    </source>
</evidence>
<dbReference type="Gene3D" id="2.40.30.20">
    <property type="match status" value="1"/>
</dbReference>
<evidence type="ECO:0000256" key="3">
    <source>
        <dbReference type="ARBA" id="ARBA00022741"/>
    </source>
</evidence>
<dbReference type="GO" id="GO:0045259">
    <property type="term" value="C:proton-transporting ATP synthase complex"/>
    <property type="evidence" value="ECO:0007669"/>
    <property type="project" value="UniProtKB-KW"/>
</dbReference>
<keyword evidence="6" id="KW-1278">Translocase</keyword>
<feature type="domain" description="ATPase F1/V1/A1 complex alpha/beta subunit N-terminal" evidence="13">
    <location>
        <begin position="34"/>
        <end position="98"/>
    </location>
</feature>
<dbReference type="GO" id="GO:0005524">
    <property type="term" value="F:ATP binding"/>
    <property type="evidence" value="ECO:0007669"/>
    <property type="project" value="UniProtKB-KW"/>
</dbReference>
<dbReference type="SUPFAM" id="SSF50615">
    <property type="entry name" value="N-terminal domain of alpha and beta subunits of F1 ATP synthase"/>
    <property type="match status" value="1"/>
</dbReference>
<dbReference type="SUPFAM" id="SSF52540">
    <property type="entry name" value="P-loop containing nucleoside triphosphate hydrolases"/>
    <property type="match status" value="1"/>
</dbReference>
<evidence type="ECO:0000256" key="6">
    <source>
        <dbReference type="ARBA" id="ARBA00022967"/>
    </source>
</evidence>
<accession>A0A0B0EPD5</accession>
<evidence type="ECO:0000256" key="2">
    <source>
        <dbReference type="ARBA" id="ARBA00022448"/>
    </source>
</evidence>
<dbReference type="InterPro" id="IPR023366">
    <property type="entry name" value="ATP_synth_asu-like_sf"/>
</dbReference>
<organism evidence="14 15">
    <name type="scientific">Candidatus Scalindua brodae</name>
    <dbReference type="NCBI Taxonomy" id="237368"/>
    <lineage>
        <taxon>Bacteria</taxon>
        <taxon>Pseudomonadati</taxon>
        <taxon>Planctomycetota</taxon>
        <taxon>Candidatus Brocadiia</taxon>
        <taxon>Candidatus Brocadiales</taxon>
        <taxon>Candidatus Scalinduaceae</taxon>
        <taxon>Candidatus Scalindua</taxon>
    </lineage>
</organism>
<keyword evidence="8" id="KW-0472">Membrane</keyword>
<feature type="domain" description="ATPase F1/V1/A1 complex alpha/beta subunit nucleotide-binding" evidence="12">
    <location>
        <begin position="155"/>
        <end position="299"/>
    </location>
</feature>
<dbReference type="InterPro" id="IPR027417">
    <property type="entry name" value="P-loop_NTPase"/>
</dbReference>
<proteinExistence type="inferred from homology"/>
<dbReference type="Gene3D" id="3.40.50.300">
    <property type="entry name" value="P-loop containing nucleotide triphosphate hydrolases"/>
    <property type="match status" value="1"/>
</dbReference>
<evidence type="ECO:0000259" key="13">
    <source>
        <dbReference type="Pfam" id="PF02874"/>
    </source>
</evidence>
<keyword evidence="5" id="KW-0067">ATP-binding</keyword>
<protein>
    <submittedName>
        <fullName evidence="14">ATPA encoding subunit alpha of ATP synthase</fullName>
        <ecNumber evidence="14">3.6.3.14</ecNumber>
    </submittedName>
</protein>
<gene>
    <name evidence="14" type="primary">atpA_2</name>
    <name evidence="14" type="ORF">SCABRO_01372</name>
</gene>
<evidence type="ECO:0000313" key="14">
    <source>
        <dbReference type="EMBL" id="KHE92983.1"/>
    </source>
</evidence>
<comment type="similarity">
    <text evidence="1">Belongs to the ATPase alpha/beta chains family.</text>
</comment>
<reference evidence="14 15" key="1">
    <citation type="submission" date="2014-10" db="EMBL/GenBank/DDBJ databases">
        <title>Draft genome of anammox bacterium scalindua brodae, obtained using differential coverage binning of sequence data from two enrichment reactors.</title>
        <authorList>
            <person name="Speth D.R."/>
            <person name="Russ L."/>
            <person name="Kartal B."/>
            <person name="Op den Camp H.J."/>
            <person name="Dutilh B.E."/>
            <person name="Jetten M.S."/>
        </authorList>
    </citation>
    <scope>NUCLEOTIDE SEQUENCE [LARGE SCALE GENOMIC DNA]</scope>
    <source>
        <strain evidence="14">RU1</strain>
    </source>
</reference>
<dbReference type="InterPro" id="IPR004100">
    <property type="entry name" value="ATPase_F1/V1/A1_a/bsu_N"/>
</dbReference>
<dbReference type="Pfam" id="PF02874">
    <property type="entry name" value="ATP-synt_ab_N"/>
    <property type="match status" value="1"/>
</dbReference>
<dbReference type="Pfam" id="PF00006">
    <property type="entry name" value="ATP-synt_ab"/>
    <property type="match status" value="1"/>
</dbReference>
<evidence type="ECO:0000313" key="15">
    <source>
        <dbReference type="Proteomes" id="UP000030652"/>
    </source>
</evidence>
<name>A0A0B0EPD5_9BACT</name>
<dbReference type="InterPro" id="IPR000194">
    <property type="entry name" value="ATPase_F1/V1/A1_a/bsu_nucl-bd"/>
</dbReference>
<keyword evidence="9" id="KW-0139">CF(1)</keyword>
<keyword evidence="7" id="KW-0406">Ion transport</keyword>
<evidence type="ECO:0000256" key="11">
    <source>
        <dbReference type="ARBA" id="ARBA00026013"/>
    </source>
</evidence>
<dbReference type="EMBL" id="JRYO01000085">
    <property type="protein sequence ID" value="KHE92983.1"/>
    <property type="molecule type" value="Genomic_DNA"/>
</dbReference>
<keyword evidence="2" id="KW-0813">Transport</keyword>
<comment type="subunit">
    <text evidence="11">F-type ATPases have 2 components, CF(1) - the catalytic core - and CF(0) - the membrane proton channel. CF(1) has five subunits: alpha(3), beta(3), gamma(1), delta(1), epsilon(1). CF(0) has four main subunits: a(1), b(1), b'(1) and c(9-12).</text>
</comment>
<dbReference type="Proteomes" id="UP000030652">
    <property type="component" value="Unassembled WGS sequence"/>
</dbReference>
<keyword evidence="10" id="KW-0066">ATP synthesis</keyword>
<evidence type="ECO:0000256" key="1">
    <source>
        <dbReference type="ARBA" id="ARBA00008936"/>
    </source>
</evidence>
<dbReference type="GO" id="GO:0043531">
    <property type="term" value="F:ADP binding"/>
    <property type="evidence" value="ECO:0007669"/>
    <property type="project" value="TreeGrafter"/>
</dbReference>
<dbReference type="InterPro" id="IPR005294">
    <property type="entry name" value="ATP_synth_F1_asu"/>
</dbReference>
<keyword evidence="3" id="KW-0547">Nucleotide-binding</keyword>
<dbReference type="eggNOG" id="COG0056">
    <property type="taxonomic scope" value="Bacteria"/>
</dbReference>
<keyword evidence="14" id="KW-0378">Hydrolase</keyword>
<dbReference type="FunFam" id="3.40.50.300:FF:004039">
    <property type="entry name" value="ATP synthase subunit alpha, mitochondrial"/>
    <property type="match status" value="1"/>
</dbReference>
<dbReference type="InterPro" id="IPR036121">
    <property type="entry name" value="ATPase_F1/V1/A1_a/bsu_N_sf"/>
</dbReference>
<dbReference type="CDD" id="cd18116">
    <property type="entry name" value="ATP-synt_F1_alpha_N"/>
    <property type="match status" value="1"/>
</dbReference>
<evidence type="ECO:0000256" key="7">
    <source>
        <dbReference type="ARBA" id="ARBA00023065"/>
    </source>
</evidence>
<keyword evidence="4" id="KW-0375">Hydrogen ion transport</keyword>
<dbReference type="GO" id="GO:0016787">
    <property type="term" value="F:hydrolase activity"/>
    <property type="evidence" value="ECO:0007669"/>
    <property type="project" value="UniProtKB-KW"/>
</dbReference>
<dbReference type="GO" id="GO:0046933">
    <property type="term" value="F:proton-transporting ATP synthase activity, rotational mechanism"/>
    <property type="evidence" value="ECO:0007669"/>
    <property type="project" value="InterPro"/>
</dbReference>
<comment type="caution">
    <text evidence="14">The sequence shown here is derived from an EMBL/GenBank/DDBJ whole genome shotgun (WGS) entry which is preliminary data.</text>
</comment>
<dbReference type="PANTHER" id="PTHR48082">
    <property type="entry name" value="ATP SYNTHASE SUBUNIT ALPHA, MITOCHONDRIAL"/>
    <property type="match status" value="1"/>
</dbReference>
<evidence type="ECO:0000256" key="8">
    <source>
        <dbReference type="ARBA" id="ARBA00023136"/>
    </source>
</evidence>
<evidence type="ECO:0000256" key="4">
    <source>
        <dbReference type="ARBA" id="ARBA00022781"/>
    </source>
</evidence>
<evidence type="ECO:0000256" key="10">
    <source>
        <dbReference type="ARBA" id="ARBA00023310"/>
    </source>
</evidence>
<evidence type="ECO:0000256" key="9">
    <source>
        <dbReference type="ARBA" id="ARBA00023196"/>
    </source>
</evidence>
<dbReference type="AlphaFoldDB" id="A0A0B0EPD5"/>
<evidence type="ECO:0000259" key="12">
    <source>
        <dbReference type="Pfam" id="PF00006"/>
    </source>
</evidence>
<dbReference type="EC" id="3.6.3.14" evidence="14"/>